<dbReference type="GO" id="GO:0003747">
    <property type="term" value="F:translation release factor activity"/>
    <property type="evidence" value="ECO:0007669"/>
    <property type="project" value="InterPro"/>
</dbReference>
<dbReference type="PANTHER" id="PTHR47814:SF1">
    <property type="entry name" value="PEPTIDYL-TRNA HYDROLASE ARFB"/>
    <property type="match status" value="1"/>
</dbReference>
<evidence type="ECO:0000259" key="3">
    <source>
        <dbReference type="PROSITE" id="PS00745"/>
    </source>
</evidence>
<dbReference type="NCBIfam" id="NF006718">
    <property type="entry name" value="PRK09256.1"/>
    <property type="match status" value="1"/>
</dbReference>
<proteinExistence type="inferred from homology"/>
<feature type="compositionally biased region" description="Basic residues" evidence="2">
    <location>
        <begin position="97"/>
        <end position="128"/>
    </location>
</feature>
<dbReference type="InterPro" id="IPR045853">
    <property type="entry name" value="Pep_chain_release_fac_I_sf"/>
</dbReference>
<keyword evidence="5" id="KW-1185">Reference proteome</keyword>
<dbReference type="GO" id="GO:0072344">
    <property type="term" value="P:rescue of stalled ribosome"/>
    <property type="evidence" value="ECO:0007669"/>
    <property type="project" value="TreeGrafter"/>
</dbReference>
<dbReference type="Proteomes" id="UP000239800">
    <property type="component" value="Unassembled WGS sequence"/>
</dbReference>
<dbReference type="OrthoDB" id="9815709at2"/>
<evidence type="ECO:0000313" key="5">
    <source>
        <dbReference type="Proteomes" id="UP000239800"/>
    </source>
</evidence>
<accession>A0A2S7KT45</accession>
<evidence type="ECO:0000256" key="2">
    <source>
        <dbReference type="SAM" id="MobiDB-lite"/>
    </source>
</evidence>
<dbReference type="AlphaFoldDB" id="A0A2S7KT45"/>
<dbReference type="GO" id="GO:0043022">
    <property type="term" value="F:ribosome binding"/>
    <property type="evidence" value="ECO:0007669"/>
    <property type="project" value="TreeGrafter"/>
</dbReference>
<evidence type="ECO:0000313" key="4">
    <source>
        <dbReference type="EMBL" id="PQB05800.1"/>
    </source>
</evidence>
<dbReference type="SUPFAM" id="SSF75620">
    <property type="entry name" value="Release factor"/>
    <property type="match status" value="1"/>
</dbReference>
<gene>
    <name evidence="4" type="ORF">BST85_13520</name>
</gene>
<feature type="region of interest" description="Disordered" evidence="2">
    <location>
        <begin position="95"/>
        <end position="134"/>
    </location>
</feature>
<protein>
    <submittedName>
        <fullName evidence="4">Aminoacyl-tRNA hydrolase</fullName>
    </submittedName>
</protein>
<organism evidence="4 5">
    <name type="scientific">Aureitalea marina</name>
    <dbReference type="NCBI Taxonomy" id="930804"/>
    <lineage>
        <taxon>Bacteria</taxon>
        <taxon>Pseudomonadati</taxon>
        <taxon>Bacteroidota</taxon>
        <taxon>Flavobacteriia</taxon>
        <taxon>Flavobacteriales</taxon>
        <taxon>Flavobacteriaceae</taxon>
        <taxon>Aureitalea</taxon>
    </lineage>
</organism>
<dbReference type="Gene3D" id="3.30.160.20">
    <property type="match status" value="1"/>
</dbReference>
<dbReference type="PROSITE" id="PS00745">
    <property type="entry name" value="RF_PROK_I"/>
    <property type="match status" value="1"/>
</dbReference>
<reference evidence="4 5" key="1">
    <citation type="submission" date="2016-11" db="EMBL/GenBank/DDBJ databases">
        <title>Trade-off between light-utilization and light-protection in marine flavobacteria.</title>
        <authorList>
            <person name="Kumagai Y."/>
        </authorList>
    </citation>
    <scope>NUCLEOTIDE SEQUENCE [LARGE SCALE GENOMIC DNA]</scope>
    <source>
        <strain evidence="4 5">NBRC 107741</strain>
    </source>
</reference>
<name>A0A2S7KT45_9FLAO</name>
<dbReference type="Pfam" id="PF00472">
    <property type="entry name" value="RF-1"/>
    <property type="match status" value="1"/>
</dbReference>
<sequence length="134" mass="15187">MEWGKIISELKYRAVRSSGPGGQHVNKTSTKVELTFNPSASLGLTEEEKFMILEKLSARISKEGKLILQSDQSRSQSRNKEEAVLRLKELLEEALKKPKVRKATKPSKASRQKRLDNKRHHASKKAGRKPPQID</sequence>
<comment type="caution">
    <text evidence="4">The sequence shown here is derived from an EMBL/GenBank/DDBJ whole genome shotgun (WGS) entry which is preliminary data.</text>
</comment>
<dbReference type="RefSeq" id="WP_104813750.1">
    <property type="nucleotide sequence ID" value="NZ_MQUB01000001.1"/>
</dbReference>
<dbReference type="PANTHER" id="PTHR47814">
    <property type="entry name" value="PEPTIDYL-TRNA HYDROLASE ARFB"/>
    <property type="match status" value="1"/>
</dbReference>
<dbReference type="EMBL" id="MQUB01000001">
    <property type="protein sequence ID" value="PQB05800.1"/>
    <property type="molecule type" value="Genomic_DNA"/>
</dbReference>
<keyword evidence="4" id="KW-0378">Hydrolase</keyword>
<feature type="domain" description="Prokaryotic-type class I peptide chain release factors" evidence="3">
    <location>
        <begin position="16"/>
        <end position="32"/>
    </location>
</feature>
<dbReference type="GO" id="GO:0004045">
    <property type="term" value="F:peptidyl-tRNA hydrolase activity"/>
    <property type="evidence" value="ECO:0007669"/>
    <property type="project" value="TreeGrafter"/>
</dbReference>
<dbReference type="InterPro" id="IPR000352">
    <property type="entry name" value="Pep_chain_release_fac_I"/>
</dbReference>
<comment type="similarity">
    <text evidence="1">Belongs to the prokaryotic/mitochondrial release factor family.</text>
</comment>
<evidence type="ECO:0000256" key="1">
    <source>
        <dbReference type="ARBA" id="ARBA00010835"/>
    </source>
</evidence>